<gene>
    <name evidence="3" type="ORF">CSX01_06365</name>
</gene>
<organism evidence="3 4">
    <name type="scientific">Pseudobutyrivibrio ruminis</name>
    <dbReference type="NCBI Taxonomy" id="46206"/>
    <lineage>
        <taxon>Bacteria</taxon>
        <taxon>Bacillati</taxon>
        <taxon>Bacillota</taxon>
        <taxon>Clostridia</taxon>
        <taxon>Lachnospirales</taxon>
        <taxon>Lachnospiraceae</taxon>
        <taxon>Pseudobutyrivibrio</taxon>
    </lineage>
</organism>
<feature type="region of interest" description="Disordered" evidence="2">
    <location>
        <begin position="129"/>
        <end position="149"/>
    </location>
</feature>
<evidence type="ECO:0000313" key="3">
    <source>
        <dbReference type="EMBL" id="PHU34956.1"/>
    </source>
</evidence>
<reference evidence="3 4" key="2">
    <citation type="submission" date="2017-10" db="EMBL/GenBank/DDBJ databases">
        <authorList>
            <person name="Banno H."/>
            <person name="Chua N.-H."/>
        </authorList>
    </citation>
    <scope>NUCLEOTIDE SEQUENCE [LARGE SCALE GENOMIC DNA]</scope>
    <source>
        <strain evidence="3 4">JK626</strain>
    </source>
</reference>
<evidence type="ECO:0000313" key="4">
    <source>
        <dbReference type="Proteomes" id="UP000225889"/>
    </source>
</evidence>
<dbReference type="EMBL" id="PDYF01000011">
    <property type="protein sequence ID" value="PHU34956.1"/>
    <property type="molecule type" value="Genomic_DNA"/>
</dbReference>
<feature type="region of interest" description="Disordered" evidence="2">
    <location>
        <begin position="310"/>
        <end position="345"/>
    </location>
</feature>
<dbReference type="Proteomes" id="UP000225889">
    <property type="component" value="Unassembled WGS sequence"/>
</dbReference>
<evidence type="ECO:0000256" key="2">
    <source>
        <dbReference type="SAM" id="MobiDB-lite"/>
    </source>
</evidence>
<name>A0A2G3DVA0_9FIRM</name>
<protein>
    <submittedName>
        <fullName evidence="3">Uncharacterized protein</fullName>
    </submittedName>
</protein>
<comment type="caution">
    <text evidence="3">The sequence shown here is derived from an EMBL/GenBank/DDBJ whole genome shotgun (WGS) entry which is preliminary data.</text>
</comment>
<feature type="compositionally biased region" description="Polar residues" evidence="2">
    <location>
        <begin position="310"/>
        <end position="320"/>
    </location>
</feature>
<dbReference type="RefSeq" id="WP_099391816.1">
    <property type="nucleotide sequence ID" value="NZ_PDYF01000011.1"/>
</dbReference>
<proteinExistence type="predicted"/>
<reference evidence="3 4" key="1">
    <citation type="submission" date="2017-10" db="EMBL/GenBank/DDBJ databases">
        <title>Resolving the taxonomy of Roseburia spp., Eubacterium rectale and Agathobacter spp. through phylogenomic analysis.</title>
        <authorList>
            <person name="Sheridan P.O."/>
            <person name="Walker A.W."/>
            <person name="Duncan S.H."/>
            <person name="Scott K.P."/>
            <person name="Toole P.W.O."/>
            <person name="Luis P."/>
            <person name="Flint H.J."/>
        </authorList>
    </citation>
    <scope>NUCLEOTIDE SEQUENCE [LARGE SCALE GENOMIC DNA]</scope>
    <source>
        <strain evidence="3 4">JK626</strain>
    </source>
</reference>
<evidence type="ECO:0000256" key="1">
    <source>
        <dbReference type="SAM" id="Coils"/>
    </source>
</evidence>
<dbReference type="AlphaFoldDB" id="A0A2G3DVA0"/>
<accession>A0A2G3DVA0</accession>
<feature type="coiled-coil region" evidence="1">
    <location>
        <begin position="161"/>
        <end position="230"/>
    </location>
</feature>
<sequence>MAGLNPFKRQKNPINERIKLGKDLLKIVNRYEEQATTSDTRQIKKYLNEQLANARADKVAHENGNENNIIYPTNNRDLRDATLEYLGRTIIDNNNKASNQMVKDLNKVHGKNSFKKDLSRDIHDRDLIRNENGGLNRPINPNDHEESNRIPPLKVKQAQEIRENNAKLKQGEEIIRNMQKENQELFIRNLQNKYVVPYYEKKSQEVNTEIQKINDNIEKIKRNIQKREETFRPEYEHNERTIEFYQQKLYERNNNYKIPPRNKSNFATKVREQRDGNINMQFISHSENDTNAKTLVYNQKLIQSYYKANNKSNISNSPQSKGKEIVRDNSSSTQSVKSARSHQSQ</sequence>
<feature type="compositionally biased region" description="Polar residues" evidence="2">
    <location>
        <begin position="328"/>
        <end position="345"/>
    </location>
</feature>
<keyword evidence="1" id="KW-0175">Coiled coil</keyword>